<reference evidence="1 2" key="1">
    <citation type="submission" date="2020-08" db="EMBL/GenBank/DDBJ databases">
        <title>Genomic Encyclopedia of Type Strains, Phase III (KMG-III): the genomes of soil and plant-associated and newly described type strains.</title>
        <authorList>
            <person name="Whitman W."/>
        </authorList>
    </citation>
    <scope>NUCLEOTIDE SEQUENCE [LARGE SCALE GENOMIC DNA]</scope>
    <source>
        <strain evidence="1 2">CECT 8840</strain>
    </source>
</reference>
<keyword evidence="2" id="KW-1185">Reference proteome</keyword>
<comment type="caution">
    <text evidence="1">The sequence shown here is derived from an EMBL/GenBank/DDBJ whole genome shotgun (WGS) entry which is preliminary data.</text>
</comment>
<dbReference type="EMBL" id="JACHJP010000001">
    <property type="protein sequence ID" value="MBB4913355.1"/>
    <property type="molecule type" value="Genomic_DNA"/>
</dbReference>
<name>A0A7W7QGV2_9ACTN</name>
<dbReference type="Proteomes" id="UP000552644">
    <property type="component" value="Unassembled WGS sequence"/>
</dbReference>
<dbReference type="RefSeq" id="WP_184712142.1">
    <property type="nucleotide sequence ID" value="NZ_JACHJP010000001.1"/>
</dbReference>
<protein>
    <submittedName>
        <fullName evidence="1">Uncharacterized protein</fullName>
    </submittedName>
</protein>
<sequence length="160" mass="17586">MVTPTGSTAEEGLYPPGFDPTAYSPPDHWQEACKKTYTRFAVPLLAGWNSIRGLLENSEYSSYHSRMLMVVHEMLAESPQQKRLKACQGVDPVIGDRFERSLARLRVAAYIVCPGERARSCGARKLTADERTTLDGIIPEVLAALPPKRWQGSANASGHG</sequence>
<organism evidence="1 2">
    <name type="scientific">Streptosporangium saharense</name>
    <dbReference type="NCBI Taxonomy" id="1706840"/>
    <lineage>
        <taxon>Bacteria</taxon>
        <taxon>Bacillati</taxon>
        <taxon>Actinomycetota</taxon>
        <taxon>Actinomycetes</taxon>
        <taxon>Streptosporangiales</taxon>
        <taxon>Streptosporangiaceae</taxon>
        <taxon>Streptosporangium</taxon>
    </lineage>
</organism>
<evidence type="ECO:0000313" key="2">
    <source>
        <dbReference type="Proteomes" id="UP000552644"/>
    </source>
</evidence>
<gene>
    <name evidence="1" type="ORF">FHS44_000427</name>
</gene>
<dbReference type="AlphaFoldDB" id="A0A7W7QGV2"/>
<proteinExistence type="predicted"/>
<evidence type="ECO:0000313" key="1">
    <source>
        <dbReference type="EMBL" id="MBB4913355.1"/>
    </source>
</evidence>
<accession>A0A7W7QGV2</accession>